<protein>
    <submittedName>
        <fullName evidence="1">Uncharacterized protein</fullName>
    </submittedName>
</protein>
<dbReference type="Proteomes" id="UP000070501">
    <property type="component" value="Unassembled WGS sequence"/>
</dbReference>
<evidence type="ECO:0000313" key="2">
    <source>
        <dbReference type="Proteomes" id="UP000070501"/>
    </source>
</evidence>
<dbReference type="InParanoid" id="A0A136JCN0"/>
<reference evidence="2" key="1">
    <citation type="submission" date="2016-02" db="EMBL/GenBank/DDBJ databases">
        <title>Draft genome sequence of Microdochium bolleyi, a fungal endophyte of beachgrass.</title>
        <authorList>
            <consortium name="DOE Joint Genome Institute"/>
            <person name="David A.S."/>
            <person name="May G."/>
            <person name="Haridas S."/>
            <person name="Lim J."/>
            <person name="Wang M."/>
            <person name="Labutti K."/>
            <person name="Lipzen A."/>
            <person name="Barry K."/>
            <person name="Grigoriev I.V."/>
        </authorList>
    </citation>
    <scope>NUCLEOTIDE SEQUENCE [LARGE SCALE GENOMIC DNA]</scope>
    <source>
        <strain evidence="2">J235TASD1</strain>
    </source>
</reference>
<sequence length="412" mass="44653">MPSTIPYDPSLALISVVHPDAIKHTQEVTRLQEGVNAAEENLGSLMSSKRSLEMTKAELKNLGIDTHQLDAEMSRLVRDIDAATAKYAQAKVVAAPQIALLRQEIRAKSAKLESPVDQARSTAKTLPLAADTLNVDVQWFAFEKTTQNSGAHARQVASHVAGLIRGVLGADRATAASDAVYAQLRRRTETGDVVGTLVLTISCAHRNASVLAPFALDIDKAIELWNDLFPGRRLDTTDEKKLIACAVNGDVLDAEHRERFSIVSGTTFGSSFIGVVHVQSANDLDEFGSVITNLQSRLGAGNWVSDMGSGRGANAGLANELRNMLSQDGVRFEVTLFTNGEPSSNMGNGEDKRTDVNGMLVNLEQYFKEAGEGKSGVPINYYLKDFDMRTLAELWLIKYSPGFLGSAKFDEN</sequence>
<accession>A0A136JCN0</accession>
<gene>
    <name evidence="1" type="ORF">Micbo1qcDRAFT_202709</name>
</gene>
<dbReference type="OrthoDB" id="5183255at2759"/>
<evidence type="ECO:0000313" key="1">
    <source>
        <dbReference type="EMBL" id="KXJ94912.1"/>
    </source>
</evidence>
<dbReference type="EMBL" id="KQ964247">
    <property type="protein sequence ID" value="KXJ94912.1"/>
    <property type="molecule type" value="Genomic_DNA"/>
</dbReference>
<organism evidence="1 2">
    <name type="scientific">Microdochium bolleyi</name>
    <dbReference type="NCBI Taxonomy" id="196109"/>
    <lineage>
        <taxon>Eukaryota</taxon>
        <taxon>Fungi</taxon>
        <taxon>Dikarya</taxon>
        <taxon>Ascomycota</taxon>
        <taxon>Pezizomycotina</taxon>
        <taxon>Sordariomycetes</taxon>
        <taxon>Xylariomycetidae</taxon>
        <taxon>Xylariales</taxon>
        <taxon>Microdochiaceae</taxon>
        <taxon>Microdochium</taxon>
    </lineage>
</organism>
<keyword evidence="2" id="KW-1185">Reference proteome</keyword>
<proteinExistence type="predicted"/>
<name>A0A136JCN0_9PEZI</name>
<dbReference type="AlphaFoldDB" id="A0A136JCN0"/>